<dbReference type="RefSeq" id="WP_379049383.1">
    <property type="nucleotide sequence ID" value="NZ_JBHUIK010000001.1"/>
</dbReference>
<evidence type="ECO:0000256" key="2">
    <source>
        <dbReference type="ARBA" id="ARBA00022803"/>
    </source>
</evidence>
<feature type="repeat" description="TPR" evidence="3">
    <location>
        <begin position="916"/>
        <end position="949"/>
    </location>
</feature>
<accession>A0ABW5BTR8</accession>
<keyword evidence="1" id="KW-0677">Repeat</keyword>
<keyword evidence="2 3" id="KW-0802">TPR repeat</keyword>
<proteinExistence type="predicted"/>
<dbReference type="PROSITE" id="PS50005">
    <property type="entry name" value="TPR"/>
    <property type="match status" value="2"/>
</dbReference>
<dbReference type="Pfam" id="PF13181">
    <property type="entry name" value="TPR_8"/>
    <property type="match status" value="2"/>
</dbReference>
<sequence length="1114" mass="128721">MKNEQKVHLWEEARQIPTYEVGEPNKNPMFLEKRVYQGSSGKVYPHPVIDKIHDQKKLKSYNLVIVENEYLRIEVMPELGGRIYRALDKTNNYDFVYYNTVIKPALVGLAGPWISGGIEFNWPQHHRPNTYGPVEYKLTENDDGSATVWVSEIDRMYGTKVTAGFTLHPGKAYLEIKAQLYNRTSQPQTFLWWANPAVAVNDHTQSVFPPDVHAVFDHGKRDVSRFPIATGTYYKMDYSEGVDISRYKNIPVPTSYMAYKSDYDFVGGYDHNLRAGLLHVADHYISPGKKQWTWGNGDFGKAWDRQLTDDDGPYIELMTGVFTDNQPDFTWLHPYEEKRFTQYFMPYKHIGLVKNASKHAAVNLEVDSLLNQATIHVYATSNYKGATVELNGKKRSYLNEKINISPNQTYRVHIQIDQSELEHDLFLTVKDEKKQLLVSYQPAKKQIEEIPKPAKSLPSPQELTTTEELYLAGLHLEQYRHATLEPDEYYLEGLKREPKNIRINVAYGTLLFRRGLFKKSEECFNKAIELLTWRNPNPYDSEAYYQLGLSLKLQGKLDEAYSAFYKSVWSSHWQECGYFSLAQIESTKGLYQRALEFIEKSLVRNSRNFKGRHLKTMLLRKTGSLKEAERFAKETIMMDIADFGAYYELYLVYLELGNSNDAHSTISELEVFMRGDSHNFLNLAADYEECGAYEEAIQILSRLIPKVVNEGNPIIYYSLGYLYSKLGQEEKAQLYRISGNLVSSDYCFPNSLFELLVLETAINANPKDSKACYYLGNLLYDKKRYKEAISQWETSRDINPGFATVHRNLAIAYYNQLQDENIALISLQTAFDCDPSDARVLYELDQLHKKLGYSPEKRFHHLNKHLPLVESRDDLYIEYVTILNCLGYYEKALKLLERRIFHPWEGGEGKVTGQYVYAHIELGKDYLQKRQFVNALKTFKKALIYPENLGEGKLAGAQENNIYYYLGCAYEGLKDEHSAVESFTTASKGLDEPASALYYNDQPADMIFYQGLALQKLKRFKESKSRFNKLIDYGEKHLFDSPKIDYFAVSLPDFLVFDEDLKKRNEIHCRYMRALGLIGLNQHQQAIEELNIALKFDAIHQGALTHKKLCVVEN</sequence>
<feature type="repeat" description="TPR" evidence="3">
    <location>
        <begin position="769"/>
        <end position="802"/>
    </location>
</feature>
<dbReference type="InterPro" id="IPR014718">
    <property type="entry name" value="GH-type_carb-bd"/>
</dbReference>
<comment type="caution">
    <text evidence="5">The sequence shown here is derived from an EMBL/GenBank/DDBJ whole genome shotgun (WGS) entry which is preliminary data.</text>
</comment>
<dbReference type="SMART" id="SM00028">
    <property type="entry name" value="TPR"/>
    <property type="match status" value="9"/>
</dbReference>
<dbReference type="InterPro" id="IPR019734">
    <property type="entry name" value="TPR_rpt"/>
</dbReference>
<evidence type="ECO:0000256" key="1">
    <source>
        <dbReference type="ARBA" id="ARBA00022737"/>
    </source>
</evidence>
<dbReference type="Gene3D" id="2.70.98.10">
    <property type="match status" value="1"/>
</dbReference>
<evidence type="ECO:0000313" key="5">
    <source>
        <dbReference type="EMBL" id="MFD2212166.1"/>
    </source>
</evidence>
<feature type="domain" description="DUF5107" evidence="4">
    <location>
        <begin position="42"/>
        <end position="346"/>
    </location>
</feature>
<evidence type="ECO:0000313" key="6">
    <source>
        <dbReference type="Proteomes" id="UP001597318"/>
    </source>
</evidence>
<organism evidence="5 6">
    <name type="scientific">Metabacillus endolithicus</name>
    <dbReference type="NCBI Taxonomy" id="1535204"/>
    <lineage>
        <taxon>Bacteria</taxon>
        <taxon>Bacillati</taxon>
        <taxon>Bacillota</taxon>
        <taxon>Bacilli</taxon>
        <taxon>Bacillales</taxon>
        <taxon>Bacillaceae</taxon>
        <taxon>Metabacillus</taxon>
    </lineage>
</organism>
<dbReference type="InterPro" id="IPR033396">
    <property type="entry name" value="DUF5107"/>
</dbReference>
<dbReference type="InterPro" id="IPR011990">
    <property type="entry name" value="TPR-like_helical_dom_sf"/>
</dbReference>
<dbReference type="SUPFAM" id="SSF48452">
    <property type="entry name" value="TPR-like"/>
    <property type="match status" value="3"/>
</dbReference>
<dbReference type="PANTHER" id="PTHR44858">
    <property type="entry name" value="TETRATRICOPEPTIDE REPEAT PROTEIN 6"/>
    <property type="match status" value="1"/>
</dbReference>
<dbReference type="Pfam" id="PF13414">
    <property type="entry name" value="TPR_11"/>
    <property type="match status" value="1"/>
</dbReference>
<dbReference type="Gene3D" id="1.25.40.10">
    <property type="entry name" value="Tetratricopeptide repeat domain"/>
    <property type="match status" value="4"/>
</dbReference>
<dbReference type="Pfam" id="PF17128">
    <property type="entry name" value="DUF5107"/>
    <property type="match status" value="1"/>
</dbReference>
<evidence type="ECO:0000256" key="3">
    <source>
        <dbReference type="PROSITE-ProRule" id="PRU00339"/>
    </source>
</evidence>
<dbReference type="Proteomes" id="UP001597318">
    <property type="component" value="Unassembled WGS sequence"/>
</dbReference>
<dbReference type="EMBL" id="JBHUIK010000001">
    <property type="protein sequence ID" value="MFD2212166.1"/>
    <property type="molecule type" value="Genomic_DNA"/>
</dbReference>
<reference evidence="6" key="1">
    <citation type="journal article" date="2019" name="Int. J. Syst. Evol. Microbiol.">
        <title>The Global Catalogue of Microorganisms (GCM) 10K type strain sequencing project: providing services to taxonomists for standard genome sequencing and annotation.</title>
        <authorList>
            <consortium name="The Broad Institute Genomics Platform"/>
            <consortium name="The Broad Institute Genome Sequencing Center for Infectious Disease"/>
            <person name="Wu L."/>
            <person name="Ma J."/>
        </authorList>
    </citation>
    <scope>NUCLEOTIDE SEQUENCE [LARGE SCALE GENOMIC DNA]</scope>
    <source>
        <strain evidence="6">CGMCC 1.15474</strain>
    </source>
</reference>
<protein>
    <submittedName>
        <fullName evidence="5">DUF5107 domain-containing protein</fullName>
    </submittedName>
</protein>
<evidence type="ECO:0000259" key="4">
    <source>
        <dbReference type="Pfam" id="PF17128"/>
    </source>
</evidence>
<keyword evidence="6" id="KW-1185">Reference proteome</keyword>
<dbReference type="InterPro" id="IPR050498">
    <property type="entry name" value="Ycf3"/>
</dbReference>
<dbReference type="PANTHER" id="PTHR44858:SF1">
    <property type="entry name" value="UDP-N-ACETYLGLUCOSAMINE--PEPTIDE N-ACETYLGLUCOSAMINYLTRANSFERASE SPINDLY-RELATED"/>
    <property type="match status" value="1"/>
</dbReference>
<gene>
    <name evidence="5" type="ORF">ACFSKK_00400</name>
</gene>
<name>A0ABW5BTR8_9BACI</name>